<proteinExistence type="predicted"/>
<feature type="compositionally biased region" description="Polar residues" evidence="1">
    <location>
        <begin position="89"/>
        <end position="104"/>
    </location>
</feature>
<sequence length="206" mass="22085">SAREGTRRSRRTQGVPPEEQLSLEEVERSARQRNAERRKAAREEKESTDAQDARSGAGRSECAPSFPGYRRSRRLGRSASGRLGEDPNSESQGASSPDAPTQASVADAVNVEPPAVDETSGSSRPAQDVVTSEYAGDESAKLTCNEEGPLPDAQEEPTRHVPTEADQPGPDVVPSRLAPRSDAQNLTPESTTAQASRMVIDLTEYA</sequence>
<feature type="region of interest" description="Disordered" evidence="1">
    <location>
        <begin position="1"/>
        <end position="206"/>
    </location>
</feature>
<protein>
    <submittedName>
        <fullName evidence="2">Uncharacterized protein</fullName>
    </submittedName>
</protein>
<feature type="compositionally biased region" description="Polar residues" evidence="1">
    <location>
        <begin position="182"/>
        <end position="195"/>
    </location>
</feature>
<dbReference type="AlphaFoldDB" id="A0A6G0QRR8"/>
<feature type="compositionally biased region" description="Basic and acidic residues" evidence="1">
    <location>
        <begin position="25"/>
        <end position="52"/>
    </location>
</feature>
<evidence type="ECO:0000313" key="2">
    <source>
        <dbReference type="EMBL" id="KAE9299741.1"/>
    </source>
</evidence>
<evidence type="ECO:0000256" key="1">
    <source>
        <dbReference type="SAM" id="MobiDB-lite"/>
    </source>
</evidence>
<comment type="caution">
    <text evidence="2">The sequence shown here is derived from an EMBL/GenBank/DDBJ whole genome shotgun (WGS) entry which is preliminary data.</text>
</comment>
<reference evidence="2 3" key="1">
    <citation type="submission" date="2018-09" db="EMBL/GenBank/DDBJ databases">
        <title>Genomic investigation of the strawberry pathogen Phytophthora fragariae indicates pathogenicity is determined by transcriptional variation in three key races.</title>
        <authorList>
            <person name="Adams T.M."/>
            <person name="Armitage A.D."/>
            <person name="Sobczyk M.K."/>
            <person name="Bates H.J."/>
            <person name="Dunwell J.M."/>
            <person name="Nellist C.F."/>
            <person name="Harrison R.J."/>
        </authorList>
    </citation>
    <scope>NUCLEOTIDE SEQUENCE [LARGE SCALE GENOMIC DNA]</scope>
    <source>
        <strain evidence="2 3">NOV-77</strain>
    </source>
</reference>
<name>A0A6G0QRR8_9STRA</name>
<dbReference type="Proteomes" id="UP000486351">
    <property type="component" value="Unassembled WGS sequence"/>
</dbReference>
<dbReference type="EMBL" id="QXFY01002292">
    <property type="protein sequence ID" value="KAE9299741.1"/>
    <property type="molecule type" value="Genomic_DNA"/>
</dbReference>
<gene>
    <name evidence="2" type="ORF">PF008_g23169</name>
</gene>
<feature type="non-terminal residue" evidence="2">
    <location>
        <position position="1"/>
    </location>
</feature>
<evidence type="ECO:0000313" key="3">
    <source>
        <dbReference type="Proteomes" id="UP000486351"/>
    </source>
</evidence>
<organism evidence="2 3">
    <name type="scientific">Phytophthora fragariae</name>
    <dbReference type="NCBI Taxonomy" id="53985"/>
    <lineage>
        <taxon>Eukaryota</taxon>
        <taxon>Sar</taxon>
        <taxon>Stramenopiles</taxon>
        <taxon>Oomycota</taxon>
        <taxon>Peronosporomycetes</taxon>
        <taxon>Peronosporales</taxon>
        <taxon>Peronosporaceae</taxon>
        <taxon>Phytophthora</taxon>
    </lineage>
</organism>
<accession>A0A6G0QRR8</accession>